<feature type="transmembrane region" description="Helical" evidence="1">
    <location>
        <begin position="67"/>
        <end position="85"/>
    </location>
</feature>
<dbReference type="Proteomes" id="UP001154329">
    <property type="component" value="Chromosome 1"/>
</dbReference>
<keyword evidence="1" id="KW-0472">Membrane</keyword>
<keyword evidence="3" id="KW-1185">Reference proteome</keyword>
<keyword evidence="1" id="KW-0812">Transmembrane</keyword>
<dbReference type="InterPro" id="IPR036259">
    <property type="entry name" value="MFS_trans_sf"/>
</dbReference>
<feature type="transmembrane region" description="Helical" evidence="1">
    <location>
        <begin position="40"/>
        <end position="61"/>
    </location>
</feature>
<keyword evidence="1" id="KW-1133">Transmembrane helix</keyword>
<sequence length="119" mass="14038">MRLQTELCLSPLLTSITKRIVLNQIFFQTPESMKTVSISMWYFCVALGNLTVICINKFIAFEKKSNMFFMFAFIALLTIIITIKLSNTYEKLYFKTEMENEYEKDNVNLVIKKSYQLLF</sequence>
<reference evidence="2" key="2">
    <citation type="submission" date="2022-10" db="EMBL/GenBank/DDBJ databases">
        <authorList>
            <consortium name="ENA_rothamsted_submissions"/>
            <consortium name="culmorum"/>
            <person name="King R."/>
        </authorList>
    </citation>
    <scope>NUCLEOTIDE SEQUENCE</scope>
</reference>
<accession>A0A9P0INN6</accession>
<dbReference type="AlphaFoldDB" id="A0A9P0INN6"/>
<proteinExistence type="predicted"/>
<name>A0A9P0INN6_APHGO</name>
<dbReference type="Gene3D" id="1.20.1250.20">
    <property type="entry name" value="MFS general substrate transporter like domains"/>
    <property type="match status" value="1"/>
</dbReference>
<organism evidence="2 3">
    <name type="scientific">Aphis gossypii</name>
    <name type="common">Cotton aphid</name>
    <dbReference type="NCBI Taxonomy" id="80765"/>
    <lineage>
        <taxon>Eukaryota</taxon>
        <taxon>Metazoa</taxon>
        <taxon>Ecdysozoa</taxon>
        <taxon>Arthropoda</taxon>
        <taxon>Hexapoda</taxon>
        <taxon>Insecta</taxon>
        <taxon>Pterygota</taxon>
        <taxon>Neoptera</taxon>
        <taxon>Paraneoptera</taxon>
        <taxon>Hemiptera</taxon>
        <taxon>Sternorrhyncha</taxon>
        <taxon>Aphidomorpha</taxon>
        <taxon>Aphidoidea</taxon>
        <taxon>Aphididae</taxon>
        <taxon>Aphidini</taxon>
        <taxon>Aphis</taxon>
        <taxon>Aphis</taxon>
    </lineage>
</organism>
<evidence type="ECO:0000256" key="1">
    <source>
        <dbReference type="SAM" id="Phobius"/>
    </source>
</evidence>
<protein>
    <submittedName>
        <fullName evidence="2">Uncharacterized protein</fullName>
    </submittedName>
</protein>
<evidence type="ECO:0000313" key="2">
    <source>
        <dbReference type="EMBL" id="CAH1711316.1"/>
    </source>
</evidence>
<gene>
    <name evidence="2" type="ORF">APHIGO_LOCUS1542</name>
</gene>
<reference evidence="2" key="1">
    <citation type="submission" date="2022-02" db="EMBL/GenBank/DDBJ databases">
        <authorList>
            <person name="King R."/>
        </authorList>
    </citation>
    <scope>NUCLEOTIDE SEQUENCE</scope>
</reference>
<evidence type="ECO:0000313" key="3">
    <source>
        <dbReference type="Proteomes" id="UP001154329"/>
    </source>
</evidence>
<dbReference type="EMBL" id="OU899034">
    <property type="protein sequence ID" value="CAH1711316.1"/>
    <property type="molecule type" value="Genomic_DNA"/>
</dbReference>